<dbReference type="CDD" id="cd00154">
    <property type="entry name" value="Rab"/>
    <property type="match status" value="1"/>
</dbReference>
<proteinExistence type="inferred from homology"/>
<protein>
    <submittedName>
        <fullName evidence="4">Ras-domain-containing protein</fullName>
    </submittedName>
</protein>
<keyword evidence="2" id="KW-0547">Nucleotide-binding</keyword>
<dbReference type="SMART" id="SM00173">
    <property type="entry name" value="RAS"/>
    <property type="match status" value="1"/>
</dbReference>
<dbReference type="FunFam" id="3.40.50.300:FF:001447">
    <property type="entry name" value="Ras-related protein Rab-1B"/>
    <property type="match status" value="1"/>
</dbReference>
<keyword evidence="3" id="KW-0342">GTP-binding</keyword>
<dbReference type="Gene3D" id="3.40.50.300">
    <property type="entry name" value="P-loop containing nucleotide triphosphate hydrolases"/>
    <property type="match status" value="1"/>
</dbReference>
<dbReference type="Pfam" id="PF00071">
    <property type="entry name" value="Ras"/>
    <property type="match status" value="1"/>
</dbReference>
<sequence>MSIQWDCMLKAVLVGEYGVGKTHFLMRYIDDYFGPEPIFGTSGACMDFRTKTISYLNKSVRLQIWDVYNSHGCFNHGFGRMQRYYRNTDIIVLMFSLNDEKTFNAVESINDDIEKNKDVLNKCHRKILVGTKLDLVNENSCIDKIKIYTFCEKYNYRYVETSAKSDIGIKLIFDQTVNNVLTDKIFSESKLQK</sequence>
<dbReference type="PANTHER" id="PTHR47981:SF20">
    <property type="entry name" value="RAS-RELATED PROTEIN RAB-7A"/>
    <property type="match status" value="1"/>
</dbReference>
<dbReference type="EMBL" id="MK071983">
    <property type="protein sequence ID" value="AYV76231.1"/>
    <property type="molecule type" value="Genomic_DNA"/>
</dbReference>
<dbReference type="PROSITE" id="PS51419">
    <property type="entry name" value="RAB"/>
    <property type="match status" value="1"/>
</dbReference>
<dbReference type="PRINTS" id="PR00449">
    <property type="entry name" value="RASTRNSFRMNG"/>
</dbReference>
<dbReference type="GO" id="GO:0003924">
    <property type="term" value="F:GTPase activity"/>
    <property type="evidence" value="ECO:0007669"/>
    <property type="project" value="InterPro"/>
</dbReference>
<comment type="similarity">
    <text evidence="1">Belongs to the small GTPase superfamily. Rab family.</text>
</comment>
<dbReference type="SMART" id="SM00175">
    <property type="entry name" value="RAB"/>
    <property type="match status" value="1"/>
</dbReference>
<gene>
    <name evidence="4" type="ORF">Terrestrivirus5_53</name>
</gene>
<organism evidence="4">
    <name type="scientific">Terrestrivirus sp</name>
    <dbReference type="NCBI Taxonomy" id="2487775"/>
    <lineage>
        <taxon>Viruses</taxon>
        <taxon>Varidnaviria</taxon>
        <taxon>Bamfordvirae</taxon>
        <taxon>Nucleocytoviricota</taxon>
        <taxon>Megaviricetes</taxon>
        <taxon>Imitervirales</taxon>
        <taxon>Mimiviridae</taxon>
        <taxon>Klosneuvirinae</taxon>
    </lineage>
</organism>
<dbReference type="SUPFAM" id="SSF52540">
    <property type="entry name" value="P-loop containing nucleoside triphosphate hydrolases"/>
    <property type="match status" value="1"/>
</dbReference>
<dbReference type="InterPro" id="IPR027417">
    <property type="entry name" value="P-loop_NTPase"/>
</dbReference>
<reference evidence="4" key="1">
    <citation type="submission" date="2018-10" db="EMBL/GenBank/DDBJ databases">
        <title>Hidden diversity of soil giant viruses.</title>
        <authorList>
            <person name="Schulz F."/>
            <person name="Alteio L."/>
            <person name="Goudeau D."/>
            <person name="Ryan E.M."/>
            <person name="Malmstrom R.R."/>
            <person name="Blanchard J."/>
            <person name="Woyke T."/>
        </authorList>
    </citation>
    <scope>NUCLEOTIDE SEQUENCE</scope>
    <source>
        <strain evidence="4">TEV1</strain>
    </source>
</reference>
<evidence type="ECO:0000256" key="3">
    <source>
        <dbReference type="ARBA" id="ARBA00023134"/>
    </source>
</evidence>
<dbReference type="PANTHER" id="PTHR47981">
    <property type="entry name" value="RAB FAMILY"/>
    <property type="match status" value="1"/>
</dbReference>
<evidence type="ECO:0000313" key="4">
    <source>
        <dbReference type="EMBL" id="AYV76231.1"/>
    </source>
</evidence>
<dbReference type="GO" id="GO:0005525">
    <property type="term" value="F:GTP binding"/>
    <property type="evidence" value="ECO:0007669"/>
    <property type="project" value="UniProtKB-KW"/>
</dbReference>
<dbReference type="SMART" id="SM00174">
    <property type="entry name" value="RHO"/>
    <property type="match status" value="1"/>
</dbReference>
<dbReference type="PROSITE" id="PS51421">
    <property type="entry name" value="RAS"/>
    <property type="match status" value="1"/>
</dbReference>
<name>A0A3G4ZQG3_9VIRU</name>
<evidence type="ECO:0000256" key="1">
    <source>
        <dbReference type="ARBA" id="ARBA00006270"/>
    </source>
</evidence>
<evidence type="ECO:0000256" key="2">
    <source>
        <dbReference type="ARBA" id="ARBA00022741"/>
    </source>
</evidence>
<dbReference type="InterPro" id="IPR001806">
    <property type="entry name" value="Small_GTPase"/>
</dbReference>
<accession>A0A3G4ZQG3</accession>